<comment type="similarity">
    <text evidence="2">Belongs to the TPX2 family.</text>
</comment>
<evidence type="ECO:0000313" key="9">
    <source>
        <dbReference type="Proteomes" id="UP000596661"/>
    </source>
</evidence>
<feature type="region of interest" description="Disordered" evidence="6">
    <location>
        <begin position="309"/>
        <end position="377"/>
    </location>
</feature>
<reference evidence="8" key="1">
    <citation type="submission" date="2018-11" db="EMBL/GenBank/DDBJ databases">
        <authorList>
            <person name="Grassa J C."/>
        </authorList>
    </citation>
    <scope>NUCLEOTIDE SEQUENCE [LARGE SCALE GENOMIC DNA]</scope>
</reference>
<keyword evidence="5" id="KW-0206">Cytoskeleton</keyword>
<feature type="compositionally biased region" description="Polar residues" evidence="6">
    <location>
        <begin position="497"/>
        <end position="519"/>
    </location>
</feature>
<dbReference type="InterPro" id="IPR044216">
    <property type="entry name" value="WDL7"/>
</dbReference>
<feature type="compositionally biased region" description="Low complexity" evidence="6">
    <location>
        <begin position="351"/>
        <end position="368"/>
    </location>
</feature>
<dbReference type="Pfam" id="PF06886">
    <property type="entry name" value="TPX2"/>
    <property type="match status" value="1"/>
</dbReference>
<dbReference type="OrthoDB" id="621651at2759"/>
<keyword evidence="3" id="KW-0963">Cytoplasm</keyword>
<dbReference type="InterPro" id="IPR027329">
    <property type="entry name" value="TPX2_C"/>
</dbReference>
<dbReference type="PANTHER" id="PTHR47067">
    <property type="entry name" value="TPX2 (TARGETING PROTEIN FOR XKLP2) PROTEIN FAMILY-RELATED"/>
    <property type="match status" value="1"/>
</dbReference>
<dbReference type="GO" id="GO:0005874">
    <property type="term" value="C:microtubule"/>
    <property type="evidence" value="ECO:0007669"/>
    <property type="project" value="UniProtKB-KW"/>
</dbReference>
<evidence type="ECO:0000256" key="4">
    <source>
        <dbReference type="ARBA" id="ARBA00022701"/>
    </source>
</evidence>
<feature type="compositionally biased region" description="Basic and acidic residues" evidence="6">
    <location>
        <begin position="17"/>
        <end position="26"/>
    </location>
</feature>
<accession>A0A803PHB8</accession>
<dbReference type="OMA" id="HSKIMAT"/>
<evidence type="ECO:0000313" key="8">
    <source>
        <dbReference type="EnsemblPlants" id="cds.evm.model.04.407"/>
    </source>
</evidence>
<protein>
    <recommendedName>
        <fullName evidence="7">TPX2 C-terminal domain-containing protein</fullName>
    </recommendedName>
</protein>
<keyword evidence="9" id="KW-1185">Reference proteome</keyword>
<feature type="domain" description="TPX2 C-terminal" evidence="7">
    <location>
        <begin position="374"/>
        <end position="431"/>
    </location>
</feature>
<proteinExistence type="inferred from homology"/>
<dbReference type="EnsemblPlants" id="evm.model.04.407">
    <property type="protein sequence ID" value="cds.evm.model.04.407"/>
    <property type="gene ID" value="evm.TU.04.407"/>
</dbReference>
<evidence type="ECO:0000256" key="6">
    <source>
        <dbReference type="SAM" id="MobiDB-lite"/>
    </source>
</evidence>
<comment type="subcellular location">
    <subcellularLocation>
        <location evidence="1">Cytoplasm</location>
        <location evidence="1">Cytoskeleton</location>
    </subcellularLocation>
</comment>
<evidence type="ECO:0000256" key="5">
    <source>
        <dbReference type="ARBA" id="ARBA00023212"/>
    </source>
</evidence>
<evidence type="ECO:0000256" key="3">
    <source>
        <dbReference type="ARBA" id="ARBA00022490"/>
    </source>
</evidence>
<sequence length="519" mass="57896">MGESAFLRRSFSSPSESSREPKEGDPCRVLGESISFGRFMSEPLAWEKWSAFTQNRYLEEVERYSKPGSVAEKKAYFEAHYKKKAAERAAALLEAANVETTYEAVTESVVNEEKNCNVSSMDSEFEKRESLVDDPLEIDVQNTDYCTNETESNSCVDRDEKEFSMGSCNPIEIPNLSEKNEVNMHSQDVVCQNITASTCKQRPANSSPRTSSKQVTPIKTRNGNNLASRCKNFMQDLVDKKSAKSIHMSIHFSSCTGENSKPVSPFRQKIISSKDLTASPFRQKIISSKDLTASPKVFAASSTSQIKTKASVNGVVKRPPNLKSENRSSKAILNKSVAEGTTLDRKQNCLSPNNSKSSGGRGSKSQPSIITSPFRFKSDERAAKRKEFYEKLEEKRNADEAEKKRQQTRFQGKTSHDVMKVRQSTLLKSKPNEDLCSASQLPTGHIKKIPLRQPRSPTLGRLATPNKICDATSQSSDNKENSKCVENNRPTIRSLASRFQKNNAHENATPNIQSSTVKR</sequence>
<feature type="region of interest" description="Disordered" evidence="6">
    <location>
        <begin position="200"/>
        <end position="224"/>
    </location>
</feature>
<feature type="compositionally biased region" description="Basic and acidic residues" evidence="6">
    <location>
        <begin position="394"/>
        <end position="405"/>
    </location>
</feature>
<organism evidence="8 9">
    <name type="scientific">Cannabis sativa</name>
    <name type="common">Hemp</name>
    <name type="synonym">Marijuana</name>
    <dbReference type="NCBI Taxonomy" id="3483"/>
    <lineage>
        <taxon>Eukaryota</taxon>
        <taxon>Viridiplantae</taxon>
        <taxon>Streptophyta</taxon>
        <taxon>Embryophyta</taxon>
        <taxon>Tracheophyta</taxon>
        <taxon>Spermatophyta</taxon>
        <taxon>Magnoliopsida</taxon>
        <taxon>eudicotyledons</taxon>
        <taxon>Gunneridae</taxon>
        <taxon>Pentapetalae</taxon>
        <taxon>rosids</taxon>
        <taxon>fabids</taxon>
        <taxon>Rosales</taxon>
        <taxon>Cannabaceae</taxon>
        <taxon>Cannabis</taxon>
    </lineage>
</organism>
<feature type="region of interest" description="Disordered" evidence="6">
    <location>
        <begin position="394"/>
        <end position="418"/>
    </location>
</feature>
<evidence type="ECO:0000259" key="7">
    <source>
        <dbReference type="Pfam" id="PF06886"/>
    </source>
</evidence>
<dbReference type="PANTHER" id="PTHR47067:SF16">
    <property type="entry name" value="TPX2 (TARGETING PROTEIN FOR XKLP2) PROTEIN FAMILY"/>
    <property type="match status" value="1"/>
</dbReference>
<name>A0A803PHB8_CANSA</name>
<dbReference type="EMBL" id="UZAU01000358">
    <property type="status" value="NOT_ANNOTATED_CDS"/>
    <property type="molecule type" value="Genomic_DNA"/>
</dbReference>
<evidence type="ECO:0000256" key="2">
    <source>
        <dbReference type="ARBA" id="ARBA00005885"/>
    </source>
</evidence>
<dbReference type="Gramene" id="evm.model.04.407">
    <property type="protein sequence ID" value="cds.evm.model.04.407"/>
    <property type="gene ID" value="evm.TU.04.407"/>
</dbReference>
<evidence type="ECO:0000256" key="1">
    <source>
        <dbReference type="ARBA" id="ARBA00004245"/>
    </source>
</evidence>
<feature type="region of interest" description="Disordered" evidence="6">
    <location>
        <begin position="450"/>
        <end position="519"/>
    </location>
</feature>
<reference evidence="8" key="2">
    <citation type="submission" date="2021-03" db="UniProtKB">
        <authorList>
            <consortium name="EnsemblPlants"/>
        </authorList>
    </citation>
    <scope>IDENTIFICATION</scope>
</reference>
<dbReference type="Proteomes" id="UP000596661">
    <property type="component" value="Chromosome 4"/>
</dbReference>
<dbReference type="AlphaFoldDB" id="A0A803PHB8"/>
<keyword evidence="4" id="KW-0493">Microtubule</keyword>
<feature type="region of interest" description="Disordered" evidence="6">
    <location>
        <begin position="1"/>
        <end position="26"/>
    </location>
</feature>